<dbReference type="AlphaFoldDB" id="A0A0V8CYX8"/>
<proteinExistence type="predicted"/>
<name>A0A0V8CYX8_LACLL</name>
<comment type="caution">
    <text evidence="1">The sequence shown here is derived from an EMBL/GenBank/DDBJ whole genome shotgun (WGS) entry which is preliminary data.</text>
</comment>
<dbReference type="EMBL" id="LKLN01000030">
    <property type="protein sequence ID" value="KSU06500.1"/>
    <property type="molecule type" value="Genomic_DNA"/>
</dbReference>
<reference evidence="2" key="1">
    <citation type="submission" date="2015-10" db="EMBL/GenBank/DDBJ databases">
        <title>Draft Genome Sequences of 11 Lactococcus lactis subspecies cremoris strains.</title>
        <authorList>
            <person name="Wels M."/>
            <person name="Backus L."/>
            <person name="Boekhorst J."/>
            <person name="Dijkstra A."/>
            <person name="Beerthuizen M."/>
            <person name="Kelly W."/>
            <person name="Siezen R."/>
            <person name="Bachmann H."/>
            <person name="Van Hijum S."/>
        </authorList>
    </citation>
    <scope>NUCLEOTIDE SEQUENCE [LARGE SCALE GENOMIC DNA]</scope>
    <source>
        <strain evidence="2">KF282</strain>
    </source>
</reference>
<evidence type="ECO:0000313" key="2">
    <source>
        <dbReference type="Proteomes" id="UP000053058"/>
    </source>
</evidence>
<gene>
    <name evidence="1" type="ORF">KF282_1091</name>
</gene>
<organism evidence="1 2">
    <name type="scientific">Lactococcus lactis subsp. lactis</name>
    <name type="common">Streptococcus lactis</name>
    <dbReference type="NCBI Taxonomy" id="1360"/>
    <lineage>
        <taxon>Bacteria</taxon>
        <taxon>Bacillati</taxon>
        <taxon>Bacillota</taxon>
        <taxon>Bacilli</taxon>
        <taxon>Lactobacillales</taxon>
        <taxon>Streptococcaceae</taxon>
        <taxon>Lactococcus</taxon>
    </lineage>
</organism>
<evidence type="ECO:0000313" key="1">
    <source>
        <dbReference type="EMBL" id="KSU06500.1"/>
    </source>
</evidence>
<dbReference type="PATRIC" id="fig|1360.105.peg.2330"/>
<dbReference type="Proteomes" id="UP000053058">
    <property type="component" value="Unassembled WGS sequence"/>
</dbReference>
<sequence>MKFSKEPYFMFKGRKSNELNMRVLNEMQFTLPEADFDFQSVDGKSFDIIFDKKRFKDIEKTFPMRLFKDSSSNLPTQLRNIAGWLYSPGGYSSLVFSEYGDYYYKAFCYSSTTADDKYSDSLIINFTFKCQPFMFRLDGEDERDIESGSALTNPEPFESLPLITFNKTTSTADSTLYINGEQYTIAKEAGTGIITIDSETGIAYKEGGVNVSKYCLINGAGYHPITLQPGRNEISYNNMDQVKIKPRWRNLAI</sequence>
<accession>A0A0V8CYX8</accession>
<dbReference type="RefSeq" id="WP_058219441.1">
    <property type="nucleotide sequence ID" value="NZ_LKLN01000030.1"/>
</dbReference>
<dbReference type="Gene3D" id="2.40.30.200">
    <property type="match status" value="1"/>
</dbReference>
<protein>
    <submittedName>
        <fullName evidence="1">Phage-related protein</fullName>
    </submittedName>
</protein>